<sequence>MKKSLCHYGLLATTALLFTVSGCAQKNIMPTWHLTPGAQKGSVTPDDVVFPDSNKAWQKGGTIVNHQDIAKIRVGTTKDELYKLIGTPHFSEGFNAREWDYILKFYDANNTVETCQYKIIFDDSYEGRIRDDEFFATEFYWQPASCAKYAQFKR</sequence>
<evidence type="ECO:0000259" key="4">
    <source>
        <dbReference type="Pfam" id="PF04355"/>
    </source>
</evidence>
<dbReference type="GO" id="GO:0019867">
    <property type="term" value="C:outer membrane"/>
    <property type="evidence" value="ECO:0007669"/>
    <property type="project" value="InterPro"/>
</dbReference>
<feature type="chain" id="PRO_5032999610" evidence="3">
    <location>
        <begin position="27"/>
        <end position="154"/>
    </location>
</feature>
<evidence type="ECO:0000256" key="1">
    <source>
        <dbReference type="ARBA" id="ARBA00022729"/>
    </source>
</evidence>
<organism evidence="5 6">
    <name type="scientific">Psychrobacter luti</name>
    <dbReference type="NCBI Taxonomy" id="198481"/>
    <lineage>
        <taxon>Bacteria</taxon>
        <taxon>Pseudomonadati</taxon>
        <taxon>Pseudomonadota</taxon>
        <taxon>Gammaproteobacteria</taxon>
        <taxon>Moraxellales</taxon>
        <taxon>Moraxellaceae</taxon>
        <taxon>Psychrobacter</taxon>
    </lineage>
</organism>
<accession>A0A839TFJ6</accession>
<dbReference type="InterPro" id="IPR007450">
    <property type="entry name" value="BamE_dom"/>
</dbReference>
<dbReference type="InterPro" id="IPR037873">
    <property type="entry name" value="BamE-like"/>
</dbReference>
<dbReference type="PROSITE" id="PS51257">
    <property type="entry name" value="PROKAR_LIPOPROTEIN"/>
    <property type="match status" value="1"/>
</dbReference>
<dbReference type="EMBL" id="JACHXL010000001">
    <property type="protein sequence ID" value="MBB3106343.1"/>
    <property type="molecule type" value="Genomic_DNA"/>
</dbReference>
<feature type="signal peptide" evidence="3">
    <location>
        <begin position="1"/>
        <end position="26"/>
    </location>
</feature>
<dbReference type="AlphaFoldDB" id="A0A839TFJ6"/>
<name>A0A839TFJ6_9GAMM</name>
<dbReference type="Proteomes" id="UP000588111">
    <property type="component" value="Unassembled WGS sequence"/>
</dbReference>
<comment type="caution">
    <text evidence="5">The sequence shown here is derived from an EMBL/GenBank/DDBJ whole genome shotgun (WGS) entry which is preliminary data.</text>
</comment>
<keyword evidence="2" id="KW-0472">Membrane</keyword>
<dbReference type="RefSeq" id="WP_183618910.1">
    <property type="nucleotide sequence ID" value="NZ_CAJHAH010000002.1"/>
</dbReference>
<dbReference type="Gene3D" id="3.30.1450.10">
    <property type="match status" value="1"/>
</dbReference>
<keyword evidence="5" id="KW-0449">Lipoprotein</keyword>
<evidence type="ECO:0000256" key="3">
    <source>
        <dbReference type="SAM" id="SignalP"/>
    </source>
</evidence>
<dbReference type="Pfam" id="PF04355">
    <property type="entry name" value="BamE"/>
    <property type="match status" value="1"/>
</dbReference>
<proteinExistence type="predicted"/>
<feature type="domain" description="Outer membrane protein assembly factor BamE" evidence="4">
    <location>
        <begin position="61"/>
        <end position="124"/>
    </location>
</feature>
<evidence type="ECO:0000313" key="6">
    <source>
        <dbReference type="Proteomes" id="UP000588111"/>
    </source>
</evidence>
<protein>
    <submittedName>
        <fullName evidence="5">Outer membrane protein assembly factor BamE (Lipoprotein component of BamABCDE complex)</fullName>
    </submittedName>
</protein>
<gene>
    <name evidence="5" type="ORF">FHS24_000834</name>
</gene>
<keyword evidence="1 3" id="KW-0732">Signal</keyword>
<evidence type="ECO:0000256" key="2">
    <source>
        <dbReference type="ARBA" id="ARBA00023136"/>
    </source>
</evidence>
<evidence type="ECO:0000313" key="5">
    <source>
        <dbReference type="EMBL" id="MBB3106343.1"/>
    </source>
</evidence>
<keyword evidence="6" id="KW-1185">Reference proteome</keyword>
<reference evidence="5 6" key="1">
    <citation type="submission" date="2020-08" db="EMBL/GenBank/DDBJ databases">
        <title>Genomic Encyclopedia of Type Strains, Phase III (KMG-III): the genomes of soil and plant-associated and newly described type strains.</title>
        <authorList>
            <person name="Whitman W."/>
        </authorList>
    </citation>
    <scope>NUCLEOTIDE SEQUENCE [LARGE SCALE GENOMIC DNA]</scope>
    <source>
        <strain evidence="5 6">CECT 5885</strain>
    </source>
</reference>